<keyword evidence="4" id="KW-1133">Transmembrane helix</keyword>
<dbReference type="GO" id="GO:0005739">
    <property type="term" value="C:mitochondrion"/>
    <property type="evidence" value="ECO:0007669"/>
    <property type="project" value="TreeGrafter"/>
</dbReference>
<reference evidence="6 7" key="1">
    <citation type="journal article" date="2013" name="Curr. Biol.">
        <title>The Genome of the Foraminiferan Reticulomyxa filosa.</title>
        <authorList>
            <person name="Glockner G."/>
            <person name="Hulsmann N."/>
            <person name="Schleicher M."/>
            <person name="Noegel A.A."/>
            <person name="Eichinger L."/>
            <person name="Gallinger C."/>
            <person name="Pawlowski J."/>
            <person name="Sierra R."/>
            <person name="Euteneuer U."/>
            <person name="Pillet L."/>
            <person name="Moustafa A."/>
            <person name="Platzer M."/>
            <person name="Groth M."/>
            <person name="Szafranski K."/>
            <person name="Schliwa M."/>
        </authorList>
    </citation>
    <scope>NUCLEOTIDE SEQUENCE [LARGE SCALE GENOMIC DNA]</scope>
</reference>
<feature type="domain" description="G" evidence="5">
    <location>
        <begin position="222"/>
        <end position="289"/>
    </location>
</feature>
<protein>
    <recommendedName>
        <fullName evidence="5">G domain-containing protein</fullName>
    </recommendedName>
</protein>
<dbReference type="InterPro" id="IPR023179">
    <property type="entry name" value="GTP-bd_ortho_bundle_sf"/>
</dbReference>
<accession>X6MGH1</accession>
<evidence type="ECO:0000256" key="3">
    <source>
        <dbReference type="SAM" id="MobiDB-lite"/>
    </source>
</evidence>
<dbReference type="PANTHER" id="PTHR45782">
    <property type="entry name" value="MITOCHONDRIAL RIBOSOME-ASSOCIATED GTPASE 1"/>
    <property type="match status" value="1"/>
</dbReference>
<dbReference type="Gene3D" id="3.40.50.300">
    <property type="entry name" value="P-loop containing nucleotide triphosphate hydrolases"/>
    <property type="match status" value="1"/>
</dbReference>
<dbReference type="SUPFAM" id="SSF52540">
    <property type="entry name" value="P-loop containing nucleoside triphosphate hydrolases"/>
    <property type="match status" value="1"/>
</dbReference>
<dbReference type="PRINTS" id="PR00326">
    <property type="entry name" value="GTP1OBG"/>
</dbReference>
<evidence type="ECO:0000256" key="2">
    <source>
        <dbReference type="ARBA" id="ARBA00023134"/>
    </source>
</evidence>
<dbReference type="InterPro" id="IPR006073">
    <property type="entry name" value="GTP-bd"/>
</dbReference>
<feature type="transmembrane region" description="Helical" evidence="4">
    <location>
        <begin position="463"/>
        <end position="485"/>
    </location>
</feature>
<dbReference type="GO" id="GO:0032543">
    <property type="term" value="P:mitochondrial translation"/>
    <property type="evidence" value="ECO:0007669"/>
    <property type="project" value="TreeGrafter"/>
</dbReference>
<dbReference type="GO" id="GO:0003924">
    <property type="term" value="F:GTPase activity"/>
    <property type="evidence" value="ECO:0007669"/>
    <property type="project" value="TreeGrafter"/>
</dbReference>
<comment type="caution">
    <text evidence="6">The sequence shown here is derived from an EMBL/GenBank/DDBJ whole genome shotgun (WGS) entry which is preliminary data.</text>
</comment>
<sequence length="510" mass="57774">TGGARLNALMHYLSRRHKSVLNSLLREDAGILPLSLGAERVEAPKTYRFPATINWYPGHMVKALESMKQEFLPRAHMILEIRDARIPITSSNPQIEALIKHKHRLILFNKADLLNRSQKALLLKYIEQTYGADSIVKNEDSDDDDDDDDNDNNKKEKKPVVHASRIKPKVTTSATPAKPRNVATVKAVLGNSREHFCSKRTSRLLKGMGMQFARWRSLPIIVAVVGYPNVGKSTMINSLRNLHGLKGRAQVGPKAGVTRTITAFKICNEPLIHVLDTPGIFVTALKKDSEVDIARGMKLALCGCLNDSVVGSLDIANYCLHLMNTLGYQERYMKLCNVSTPMHDVEALMHALGQKMNFKSSVGKIFVNDDVRNSHLTDSIIDVNKAADLFVQWYREGLLLPHILDDLNGTFSLVFTRELKQKNGLSNSSNGEKWFSLCTNKCRNTPIIQSDKLLLFKVLVRVLFFYVYHEVGNQFIFCCLCCWFVKTNNRMFKIKLYWFSLFKKLWSSSN</sequence>
<feature type="region of interest" description="Disordered" evidence="3">
    <location>
        <begin position="136"/>
        <end position="163"/>
    </location>
</feature>
<name>X6MGH1_RETFI</name>
<dbReference type="InterPro" id="IPR027417">
    <property type="entry name" value="P-loop_NTPase"/>
</dbReference>
<proteinExistence type="predicted"/>
<dbReference type="AlphaFoldDB" id="X6MGH1"/>
<feature type="non-terminal residue" evidence="6">
    <location>
        <position position="1"/>
    </location>
</feature>
<evidence type="ECO:0000259" key="5">
    <source>
        <dbReference type="Pfam" id="PF01926"/>
    </source>
</evidence>
<evidence type="ECO:0000256" key="4">
    <source>
        <dbReference type="SAM" id="Phobius"/>
    </source>
</evidence>
<organism evidence="6 7">
    <name type="scientific">Reticulomyxa filosa</name>
    <dbReference type="NCBI Taxonomy" id="46433"/>
    <lineage>
        <taxon>Eukaryota</taxon>
        <taxon>Sar</taxon>
        <taxon>Rhizaria</taxon>
        <taxon>Retaria</taxon>
        <taxon>Foraminifera</taxon>
        <taxon>Monothalamids</taxon>
        <taxon>Reticulomyxidae</taxon>
        <taxon>Reticulomyxa</taxon>
    </lineage>
</organism>
<dbReference type="Proteomes" id="UP000023152">
    <property type="component" value="Unassembled WGS sequence"/>
</dbReference>
<dbReference type="GO" id="GO:0005525">
    <property type="term" value="F:GTP binding"/>
    <property type="evidence" value="ECO:0007669"/>
    <property type="project" value="UniProtKB-KW"/>
</dbReference>
<evidence type="ECO:0000256" key="1">
    <source>
        <dbReference type="ARBA" id="ARBA00022741"/>
    </source>
</evidence>
<dbReference type="Pfam" id="PF01926">
    <property type="entry name" value="MMR_HSR1"/>
    <property type="match status" value="1"/>
</dbReference>
<keyword evidence="2" id="KW-0342">GTP-binding</keyword>
<dbReference type="PANTHER" id="PTHR45782:SF4">
    <property type="entry name" value="MITOCHONDRIAL RIBOSOME-ASSOCIATED GTPASE 1"/>
    <property type="match status" value="1"/>
</dbReference>
<dbReference type="Gene3D" id="1.10.1580.10">
    <property type="match status" value="1"/>
</dbReference>
<evidence type="ECO:0000313" key="6">
    <source>
        <dbReference type="EMBL" id="ETO13118.1"/>
    </source>
</evidence>
<gene>
    <name evidence="6" type="ORF">RFI_24257</name>
</gene>
<evidence type="ECO:0000313" key="7">
    <source>
        <dbReference type="Proteomes" id="UP000023152"/>
    </source>
</evidence>
<keyword evidence="7" id="KW-1185">Reference proteome</keyword>
<dbReference type="OrthoDB" id="269151at2759"/>
<dbReference type="CDD" id="cd01856">
    <property type="entry name" value="YlqF"/>
    <property type="match status" value="1"/>
</dbReference>
<keyword evidence="4" id="KW-0472">Membrane</keyword>
<keyword evidence="1" id="KW-0547">Nucleotide-binding</keyword>
<feature type="compositionally biased region" description="Acidic residues" evidence="3">
    <location>
        <begin position="140"/>
        <end position="150"/>
    </location>
</feature>
<keyword evidence="4" id="KW-0812">Transmembrane</keyword>
<dbReference type="EMBL" id="ASPP01020813">
    <property type="protein sequence ID" value="ETO13118.1"/>
    <property type="molecule type" value="Genomic_DNA"/>
</dbReference>